<dbReference type="InterPro" id="IPR000917">
    <property type="entry name" value="Sulfatase_N"/>
</dbReference>
<sequence precursor="true">MRPLLSFLAFVVLTLPVPAICSAQQIDRSELPLPDAPFKGKINKTFEGSEQDYPQPVAPPKGAPNVLLILIDDLGFGHPATFGGPIPTPALDRLAASGMKYNRFHTTAICSPTRAALLTGRNHHQCGFGTITELSTGYPGYHSIWPRSCASIAEVLKDNGYSTAAWGKWHNTPDWETSPIGPFDRWPTGLGFEYFYGFQGGETSQYYPQLFRNTMPVEQPETPAEGYHLTADLADDAIAWINRQQSISPDKPFFVYFATGATHAPLHAPEEWIDKFKGQFDQGWDQVRGETLARQKKMGVVPENTKLTPRPKEIPGWDSLSDDARRLYARHQEAFAGFLAHTDYHVGRLVDAVRKLPDGDNTLIIYIAGDNGPSAEGSLTGTTNNMMTQNGIPDTVEGQLDEIKEIGGPKHENHYPVGWAWAGSSPFQWMKRVPSHFGGTRNGLVISWPAKVKDAGTMRSQFHHVIDIAPTIYEAAGIPDPKTVAGVKQTPIAGTSMAYTISDPHAEGRRTTQYFETGGHRAIYHNGWVAAAFQGVPWELTGSKGFDNTKWELYNIAEDFSEAVDLAQKYPEKLKELQAIFDQEAEKFNVYPLDDRFSERALNLERPSVTRGRTIFSYAPGTTRIPEGSAPPIYQRTHTITASIDVGEVVARGVIVAEGGSSGGYTLYVKEGKLVYEYNFFGKERKKIVAAADLPSGKVEVEMDYQQKPITKTNPAVGGTVTLTINGKQVARGEVPHVVPARFSATETLDIGADLGSTVSEDYTAPHAFSGKIEKVNIELK</sequence>
<reference evidence="7 8" key="1">
    <citation type="submission" date="2019-02" db="EMBL/GenBank/DDBJ databases">
        <title>Deep-cultivation of Planctomycetes and their phenomic and genomic characterization uncovers novel biology.</title>
        <authorList>
            <person name="Wiegand S."/>
            <person name="Jogler M."/>
            <person name="Boedeker C."/>
            <person name="Pinto D."/>
            <person name="Vollmers J."/>
            <person name="Rivas-Marin E."/>
            <person name="Kohn T."/>
            <person name="Peeters S.H."/>
            <person name="Heuer A."/>
            <person name="Rast P."/>
            <person name="Oberbeckmann S."/>
            <person name="Bunk B."/>
            <person name="Jeske O."/>
            <person name="Meyerdierks A."/>
            <person name="Storesund J.E."/>
            <person name="Kallscheuer N."/>
            <person name="Luecker S."/>
            <person name="Lage O.M."/>
            <person name="Pohl T."/>
            <person name="Merkel B.J."/>
            <person name="Hornburger P."/>
            <person name="Mueller R.-W."/>
            <person name="Bruemmer F."/>
            <person name="Labrenz M."/>
            <person name="Spormann A.M."/>
            <person name="Op den Camp H."/>
            <person name="Overmann J."/>
            <person name="Amann R."/>
            <person name="Jetten M.S.M."/>
            <person name="Mascher T."/>
            <person name="Medema M.H."/>
            <person name="Devos D.P."/>
            <person name="Kaster A.-K."/>
            <person name="Ovreas L."/>
            <person name="Rohde M."/>
            <person name="Galperin M.Y."/>
            <person name="Jogler C."/>
        </authorList>
    </citation>
    <scope>NUCLEOTIDE SEQUENCE [LARGE SCALE GENOMIC DNA]</scope>
    <source>
        <strain evidence="7 8">Pan153</strain>
    </source>
</reference>
<dbReference type="PANTHER" id="PTHR42693">
    <property type="entry name" value="ARYLSULFATASE FAMILY MEMBER"/>
    <property type="match status" value="1"/>
</dbReference>
<keyword evidence="5" id="KW-0732">Signal</keyword>
<dbReference type="Gene3D" id="3.30.1120.10">
    <property type="match status" value="1"/>
</dbReference>
<dbReference type="Gene3D" id="3.40.720.10">
    <property type="entry name" value="Alkaline Phosphatase, subunit A"/>
    <property type="match status" value="1"/>
</dbReference>
<dbReference type="PANTHER" id="PTHR42693:SF43">
    <property type="entry name" value="BLL2667 PROTEIN"/>
    <property type="match status" value="1"/>
</dbReference>
<keyword evidence="3 7" id="KW-0378">Hydrolase</keyword>
<evidence type="ECO:0000256" key="1">
    <source>
        <dbReference type="ARBA" id="ARBA00008779"/>
    </source>
</evidence>
<feature type="domain" description="Sulfatase N-terminal" evidence="6">
    <location>
        <begin position="64"/>
        <end position="478"/>
    </location>
</feature>
<organism evidence="7 8">
    <name type="scientific">Gimesia panareensis</name>
    <dbReference type="NCBI Taxonomy" id="2527978"/>
    <lineage>
        <taxon>Bacteria</taxon>
        <taxon>Pseudomonadati</taxon>
        <taxon>Planctomycetota</taxon>
        <taxon>Planctomycetia</taxon>
        <taxon>Planctomycetales</taxon>
        <taxon>Planctomycetaceae</taxon>
        <taxon>Gimesia</taxon>
    </lineage>
</organism>
<evidence type="ECO:0000256" key="3">
    <source>
        <dbReference type="ARBA" id="ARBA00022801"/>
    </source>
</evidence>
<dbReference type="InterPro" id="IPR024607">
    <property type="entry name" value="Sulfatase_CS"/>
</dbReference>
<dbReference type="InterPro" id="IPR017850">
    <property type="entry name" value="Alkaline_phosphatase_core_sf"/>
</dbReference>
<evidence type="ECO:0000313" key="8">
    <source>
        <dbReference type="Proteomes" id="UP000320839"/>
    </source>
</evidence>
<evidence type="ECO:0000259" key="6">
    <source>
        <dbReference type="Pfam" id="PF00884"/>
    </source>
</evidence>
<comment type="similarity">
    <text evidence="1">Belongs to the sulfatase family.</text>
</comment>
<accession>A0A518FR34</accession>
<dbReference type="InterPro" id="IPR050738">
    <property type="entry name" value="Sulfatase"/>
</dbReference>
<dbReference type="EMBL" id="CP036317">
    <property type="protein sequence ID" value="QDV18755.1"/>
    <property type="molecule type" value="Genomic_DNA"/>
</dbReference>
<dbReference type="GO" id="GO:0004065">
    <property type="term" value="F:arylsulfatase activity"/>
    <property type="evidence" value="ECO:0007669"/>
    <property type="project" value="UniProtKB-EC"/>
</dbReference>
<evidence type="ECO:0000256" key="2">
    <source>
        <dbReference type="ARBA" id="ARBA00022723"/>
    </source>
</evidence>
<dbReference type="AlphaFoldDB" id="A0A518FR34"/>
<dbReference type="SUPFAM" id="SSF53649">
    <property type="entry name" value="Alkaline phosphatase-like"/>
    <property type="match status" value="1"/>
</dbReference>
<keyword evidence="4" id="KW-0106">Calcium</keyword>
<dbReference type="OrthoDB" id="9762324at2"/>
<evidence type="ECO:0000256" key="5">
    <source>
        <dbReference type="SAM" id="SignalP"/>
    </source>
</evidence>
<keyword evidence="2" id="KW-0479">Metal-binding</keyword>
<dbReference type="PROSITE" id="PS00523">
    <property type="entry name" value="SULFATASE_1"/>
    <property type="match status" value="1"/>
</dbReference>
<dbReference type="CDD" id="cd16025">
    <property type="entry name" value="PAS_like"/>
    <property type="match status" value="1"/>
</dbReference>
<protein>
    <submittedName>
        <fullName evidence="7">Arylsulfatase</fullName>
        <ecNumber evidence="7">3.1.6.1</ecNumber>
    </submittedName>
</protein>
<gene>
    <name evidence="7" type="primary">atsA_20</name>
    <name evidence="7" type="ORF">Pan153_34160</name>
</gene>
<evidence type="ECO:0000313" key="7">
    <source>
        <dbReference type="EMBL" id="QDV18755.1"/>
    </source>
</evidence>
<name>A0A518FR34_9PLAN</name>
<dbReference type="EC" id="3.1.6.1" evidence="7"/>
<proteinExistence type="inferred from homology"/>
<dbReference type="RefSeq" id="WP_145456910.1">
    <property type="nucleotide sequence ID" value="NZ_CP036317.1"/>
</dbReference>
<dbReference type="Proteomes" id="UP000320839">
    <property type="component" value="Chromosome"/>
</dbReference>
<feature type="chain" id="PRO_5021802555" evidence="5">
    <location>
        <begin position="24"/>
        <end position="781"/>
    </location>
</feature>
<dbReference type="Pfam" id="PF00884">
    <property type="entry name" value="Sulfatase"/>
    <property type="match status" value="1"/>
</dbReference>
<feature type="signal peptide" evidence="5">
    <location>
        <begin position="1"/>
        <end position="23"/>
    </location>
</feature>
<dbReference type="GO" id="GO:0046872">
    <property type="term" value="F:metal ion binding"/>
    <property type="evidence" value="ECO:0007669"/>
    <property type="project" value="UniProtKB-KW"/>
</dbReference>
<evidence type="ECO:0000256" key="4">
    <source>
        <dbReference type="ARBA" id="ARBA00022837"/>
    </source>
</evidence>